<dbReference type="RefSeq" id="WP_353303054.1">
    <property type="nucleotide sequence ID" value="NZ_BAABWN010000006.1"/>
</dbReference>
<evidence type="ECO:0008006" key="3">
    <source>
        <dbReference type="Google" id="ProtNLM"/>
    </source>
</evidence>
<organism evidence="1 2">
    <name type="scientific">Sessilibacter corallicola</name>
    <dbReference type="NCBI Taxonomy" id="2904075"/>
    <lineage>
        <taxon>Bacteria</taxon>
        <taxon>Pseudomonadati</taxon>
        <taxon>Pseudomonadota</taxon>
        <taxon>Gammaproteobacteria</taxon>
        <taxon>Cellvibrionales</taxon>
        <taxon>Cellvibrionaceae</taxon>
        <taxon>Sessilibacter</taxon>
    </lineage>
</organism>
<dbReference type="Proteomes" id="UP001465153">
    <property type="component" value="Unassembled WGS sequence"/>
</dbReference>
<accession>A0ABQ0A9P9</accession>
<name>A0ABQ0A9P9_9GAMM</name>
<proteinExistence type="predicted"/>
<gene>
    <name evidence="1" type="ORF">NBRC116591_21800</name>
</gene>
<sequence length="61" mass="7128">MCSAIEPFHPKFSKFGGRGIIGIGHMLCIYFLQHWFEFSDPAEEAFYDIRLMREFVGIDLI</sequence>
<dbReference type="EMBL" id="BAABWN010000006">
    <property type="protein sequence ID" value="GAA6168369.1"/>
    <property type="molecule type" value="Genomic_DNA"/>
</dbReference>
<protein>
    <recommendedName>
        <fullName evidence="3">Transposase InsH N-terminal domain-containing protein</fullName>
    </recommendedName>
</protein>
<evidence type="ECO:0000313" key="2">
    <source>
        <dbReference type="Proteomes" id="UP001465153"/>
    </source>
</evidence>
<comment type="caution">
    <text evidence="1">The sequence shown here is derived from an EMBL/GenBank/DDBJ whole genome shotgun (WGS) entry which is preliminary data.</text>
</comment>
<evidence type="ECO:0000313" key="1">
    <source>
        <dbReference type="EMBL" id="GAA6168369.1"/>
    </source>
</evidence>
<reference evidence="1 2" key="1">
    <citation type="submission" date="2024-04" db="EMBL/GenBank/DDBJ databases">
        <title>Draft genome sequence of Sessilibacter corallicola NBRC 116591.</title>
        <authorList>
            <person name="Miyakawa T."/>
            <person name="Kusuya Y."/>
            <person name="Miura T."/>
        </authorList>
    </citation>
    <scope>NUCLEOTIDE SEQUENCE [LARGE SCALE GENOMIC DNA]</scope>
    <source>
        <strain evidence="1 2">KU-00831-HH</strain>
    </source>
</reference>
<keyword evidence="2" id="KW-1185">Reference proteome</keyword>